<keyword evidence="5" id="KW-0597">Phosphoprotein</keyword>
<dbReference type="CDD" id="cd00075">
    <property type="entry name" value="HATPase"/>
    <property type="match status" value="1"/>
</dbReference>
<dbReference type="CDD" id="cd00082">
    <property type="entry name" value="HisKA"/>
    <property type="match status" value="1"/>
</dbReference>
<dbReference type="Pfam" id="PF00672">
    <property type="entry name" value="HAMP"/>
    <property type="match status" value="1"/>
</dbReference>
<evidence type="ECO:0000256" key="4">
    <source>
        <dbReference type="ARBA" id="ARBA00022475"/>
    </source>
</evidence>
<evidence type="ECO:0000256" key="1">
    <source>
        <dbReference type="ARBA" id="ARBA00000085"/>
    </source>
</evidence>
<dbReference type="InterPro" id="IPR005467">
    <property type="entry name" value="His_kinase_dom"/>
</dbReference>
<dbReference type="SUPFAM" id="SSF55874">
    <property type="entry name" value="ATPase domain of HSP90 chaperone/DNA topoisomerase II/histidine kinase"/>
    <property type="match status" value="1"/>
</dbReference>
<dbReference type="InterPro" id="IPR050398">
    <property type="entry name" value="HssS/ArlS-like"/>
</dbReference>
<dbReference type="PANTHER" id="PTHR45528:SF1">
    <property type="entry name" value="SENSOR HISTIDINE KINASE CPXA"/>
    <property type="match status" value="1"/>
</dbReference>
<evidence type="ECO:0000256" key="13">
    <source>
        <dbReference type="ARBA" id="ARBA00023136"/>
    </source>
</evidence>
<evidence type="ECO:0000259" key="15">
    <source>
        <dbReference type="PROSITE" id="PS50109"/>
    </source>
</evidence>
<dbReference type="InterPro" id="IPR036890">
    <property type="entry name" value="HATPase_C_sf"/>
</dbReference>
<evidence type="ECO:0000256" key="10">
    <source>
        <dbReference type="ARBA" id="ARBA00022840"/>
    </source>
</evidence>
<keyword evidence="13 14" id="KW-0472">Membrane</keyword>
<dbReference type="InterPro" id="IPR003594">
    <property type="entry name" value="HATPase_dom"/>
</dbReference>
<keyword evidence="10" id="KW-0067">ATP-binding</keyword>
<evidence type="ECO:0000256" key="9">
    <source>
        <dbReference type="ARBA" id="ARBA00022777"/>
    </source>
</evidence>
<evidence type="ECO:0000256" key="8">
    <source>
        <dbReference type="ARBA" id="ARBA00022741"/>
    </source>
</evidence>
<evidence type="ECO:0000313" key="18">
    <source>
        <dbReference type="Proteomes" id="UP001597362"/>
    </source>
</evidence>
<evidence type="ECO:0000256" key="11">
    <source>
        <dbReference type="ARBA" id="ARBA00022989"/>
    </source>
</evidence>
<evidence type="ECO:0000256" key="6">
    <source>
        <dbReference type="ARBA" id="ARBA00022679"/>
    </source>
</evidence>
<evidence type="ECO:0000256" key="3">
    <source>
        <dbReference type="ARBA" id="ARBA00012438"/>
    </source>
</evidence>
<dbReference type="Pfam" id="PF00512">
    <property type="entry name" value="HisKA"/>
    <property type="match status" value="1"/>
</dbReference>
<dbReference type="InterPro" id="IPR003660">
    <property type="entry name" value="HAMP_dom"/>
</dbReference>
<feature type="transmembrane region" description="Helical" evidence="14">
    <location>
        <begin position="12"/>
        <end position="35"/>
    </location>
</feature>
<dbReference type="EMBL" id="JBHUHO010000004">
    <property type="protein sequence ID" value="MFD2114368.1"/>
    <property type="molecule type" value="Genomic_DNA"/>
</dbReference>
<keyword evidence="18" id="KW-1185">Reference proteome</keyword>
<keyword evidence="6" id="KW-0808">Transferase</keyword>
<evidence type="ECO:0000313" key="17">
    <source>
        <dbReference type="EMBL" id="MFD2114368.1"/>
    </source>
</evidence>
<dbReference type="SMART" id="SM00304">
    <property type="entry name" value="HAMP"/>
    <property type="match status" value="1"/>
</dbReference>
<feature type="domain" description="Histidine kinase" evidence="15">
    <location>
        <begin position="249"/>
        <end position="464"/>
    </location>
</feature>
<evidence type="ECO:0000259" key="16">
    <source>
        <dbReference type="PROSITE" id="PS50885"/>
    </source>
</evidence>
<dbReference type="SUPFAM" id="SSF158472">
    <property type="entry name" value="HAMP domain-like"/>
    <property type="match status" value="1"/>
</dbReference>
<dbReference type="PRINTS" id="PR00344">
    <property type="entry name" value="BCTRLSENSOR"/>
</dbReference>
<dbReference type="Gene3D" id="3.30.565.10">
    <property type="entry name" value="Histidine kinase-like ATPase, C-terminal domain"/>
    <property type="match status" value="1"/>
</dbReference>
<dbReference type="PROSITE" id="PS50109">
    <property type="entry name" value="HIS_KIN"/>
    <property type="match status" value="1"/>
</dbReference>
<dbReference type="Pfam" id="PF02518">
    <property type="entry name" value="HATPase_c"/>
    <property type="match status" value="1"/>
</dbReference>
<keyword evidence="7 14" id="KW-0812">Transmembrane</keyword>
<evidence type="ECO:0000256" key="12">
    <source>
        <dbReference type="ARBA" id="ARBA00023012"/>
    </source>
</evidence>
<protein>
    <recommendedName>
        <fullName evidence="3">histidine kinase</fullName>
        <ecNumber evidence="3">2.7.13.3</ecNumber>
    </recommendedName>
</protein>
<keyword evidence="4" id="KW-1003">Cell membrane</keyword>
<proteinExistence type="predicted"/>
<dbReference type="InterPro" id="IPR036097">
    <property type="entry name" value="HisK_dim/P_sf"/>
</dbReference>
<dbReference type="EC" id="2.7.13.3" evidence="3"/>
<reference evidence="18" key="1">
    <citation type="journal article" date="2019" name="Int. J. Syst. Evol. Microbiol.">
        <title>The Global Catalogue of Microorganisms (GCM) 10K type strain sequencing project: providing services to taxonomists for standard genome sequencing and annotation.</title>
        <authorList>
            <consortium name="The Broad Institute Genomics Platform"/>
            <consortium name="The Broad Institute Genome Sequencing Center for Infectious Disease"/>
            <person name="Wu L."/>
            <person name="Ma J."/>
        </authorList>
    </citation>
    <scope>NUCLEOTIDE SEQUENCE [LARGE SCALE GENOMIC DNA]</scope>
    <source>
        <strain evidence="18">GH52</strain>
    </source>
</reference>
<dbReference type="Proteomes" id="UP001597362">
    <property type="component" value="Unassembled WGS sequence"/>
</dbReference>
<keyword evidence="11 14" id="KW-1133">Transmembrane helix</keyword>
<keyword evidence="12" id="KW-0902">Two-component regulatory system</keyword>
<evidence type="ECO:0000256" key="5">
    <source>
        <dbReference type="ARBA" id="ARBA00022553"/>
    </source>
</evidence>
<accession>A0ABW4YFB0</accession>
<dbReference type="InterPro" id="IPR004358">
    <property type="entry name" value="Sig_transdc_His_kin-like_C"/>
</dbReference>
<dbReference type="SUPFAM" id="SSF47384">
    <property type="entry name" value="Homodimeric domain of signal transducing histidine kinase"/>
    <property type="match status" value="1"/>
</dbReference>
<keyword evidence="8" id="KW-0547">Nucleotide-binding</keyword>
<dbReference type="Gene3D" id="1.10.287.130">
    <property type="match status" value="1"/>
</dbReference>
<feature type="transmembrane region" description="Helical" evidence="14">
    <location>
        <begin position="169"/>
        <end position="188"/>
    </location>
</feature>
<dbReference type="SMART" id="SM00388">
    <property type="entry name" value="HisKA"/>
    <property type="match status" value="1"/>
</dbReference>
<dbReference type="PANTHER" id="PTHR45528">
    <property type="entry name" value="SENSOR HISTIDINE KINASE CPXA"/>
    <property type="match status" value="1"/>
</dbReference>
<comment type="subcellular location">
    <subcellularLocation>
        <location evidence="2">Cell membrane</location>
        <topology evidence="2">Multi-pass membrane protein</topology>
    </subcellularLocation>
</comment>
<name>A0ABW4YFB0_9BACL</name>
<evidence type="ECO:0000256" key="14">
    <source>
        <dbReference type="SAM" id="Phobius"/>
    </source>
</evidence>
<dbReference type="CDD" id="cd06225">
    <property type="entry name" value="HAMP"/>
    <property type="match status" value="1"/>
</dbReference>
<dbReference type="SMART" id="SM00387">
    <property type="entry name" value="HATPase_c"/>
    <property type="match status" value="1"/>
</dbReference>
<evidence type="ECO:0000256" key="7">
    <source>
        <dbReference type="ARBA" id="ARBA00022692"/>
    </source>
</evidence>
<dbReference type="InterPro" id="IPR003661">
    <property type="entry name" value="HisK_dim/P_dom"/>
</dbReference>
<evidence type="ECO:0000256" key="2">
    <source>
        <dbReference type="ARBA" id="ARBA00004651"/>
    </source>
</evidence>
<feature type="domain" description="HAMP" evidence="16">
    <location>
        <begin position="189"/>
        <end position="241"/>
    </location>
</feature>
<comment type="caution">
    <text evidence="17">The sequence shown here is derived from an EMBL/GenBank/DDBJ whole genome shotgun (WGS) entry which is preliminary data.</text>
</comment>
<keyword evidence="9 17" id="KW-0418">Kinase</keyword>
<dbReference type="Gene3D" id="6.10.340.10">
    <property type="match status" value="1"/>
</dbReference>
<dbReference type="PROSITE" id="PS50885">
    <property type="entry name" value="HAMP"/>
    <property type="match status" value="1"/>
</dbReference>
<dbReference type="RefSeq" id="WP_377769347.1">
    <property type="nucleotide sequence ID" value="NZ_JBHUHO010000004.1"/>
</dbReference>
<dbReference type="GO" id="GO:0016301">
    <property type="term" value="F:kinase activity"/>
    <property type="evidence" value="ECO:0007669"/>
    <property type="project" value="UniProtKB-KW"/>
</dbReference>
<comment type="catalytic activity">
    <reaction evidence="1">
        <text>ATP + protein L-histidine = ADP + protein N-phospho-L-histidine.</text>
        <dbReference type="EC" id="2.7.13.3"/>
    </reaction>
</comment>
<gene>
    <name evidence="17" type="ORF">ACFSJH_01195</name>
</gene>
<organism evidence="17 18">
    <name type="scientific">Paenibacillus yanchengensis</name>
    <dbReference type="NCBI Taxonomy" id="2035833"/>
    <lineage>
        <taxon>Bacteria</taxon>
        <taxon>Bacillati</taxon>
        <taxon>Bacillota</taxon>
        <taxon>Bacilli</taxon>
        <taxon>Bacillales</taxon>
        <taxon>Paenibacillaceae</taxon>
        <taxon>Paenibacillus</taxon>
    </lineage>
</organism>
<sequence>MKSLQTKMVLSYLVLILLVVAVIGGLFITTLWNYYYGSTQSVMKQRAESALTVHGRILAEQDLTQQANYMLQFMAADRGATTIQLLQPSGELQMDSNGLANQHKYETEDVKEALAGQVSSWRGVDPYFQERVISVTVPVKNEVRIVSLLRYSSSLKNVDQILQHQVQKVIFIGIIVILLFLFVSLFFARKIVKPLHQLTRATKQMTTGDWTTRATVYGKDEISQLSVAFNMMMDELNKREKMKNDFISSISHELRTPLTSIKGWSVTLADDDQELQADEMKTGLQIIANETKRLSGLVEDLLDFSKLSSQSLQLNTDMVDLNMIVTATMNQFIVREEQMKIGMVAQLALSPIIVPLDYNRFKQVLINVMDNAFKFTDSGGSIRITTMIKTNSAVVMIADNGKGIAAEHMSHITEKFYKGNTTHSGSGLGLAISKEIMELHGGTLQIESELGAGTVVTLSLPLHL</sequence>